<keyword evidence="3" id="KW-1185">Reference proteome</keyword>
<evidence type="ECO:0000313" key="2">
    <source>
        <dbReference type="EMBL" id="PWN40343.1"/>
    </source>
</evidence>
<protein>
    <submittedName>
        <fullName evidence="2">Uncharacterized protein</fullName>
    </submittedName>
</protein>
<evidence type="ECO:0000256" key="1">
    <source>
        <dbReference type="SAM" id="MobiDB-lite"/>
    </source>
</evidence>
<name>A0A316VV79_9BASI</name>
<dbReference type="EMBL" id="KZ819420">
    <property type="protein sequence ID" value="PWN40343.1"/>
    <property type="molecule type" value="Genomic_DNA"/>
</dbReference>
<organism evidence="2 3">
    <name type="scientific">Ceraceosorus guamensis</name>
    <dbReference type="NCBI Taxonomy" id="1522189"/>
    <lineage>
        <taxon>Eukaryota</taxon>
        <taxon>Fungi</taxon>
        <taxon>Dikarya</taxon>
        <taxon>Basidiomycota</taxon>
        <taxon>Ustilaginomycotina</taxon>
        <taxon>Exobasidiomycetes</taxon>
        <taxon>Ceraceosorales</taxon>
        <taxon>Ceraceosoraceae</taxon>
        <taxon>Ceraceosorus</taxon>
    </lineage>
</organism>
<accession>A0A316VV79</accession>
<dbReference type="GeneID" id="37038246"/>
<feature type="compositionally biased region" description="Acidic residues" evidence="1">
    <location>
        <begin position="52"/>
        <end position="72"/>
    </location>
</feature>
<dbReference type="AlphaFoldDB" id="A0A316VV79"/>
<proteinExistence type="predicted"/>
<feature type="region of interest" description="Disordered" evidence="1">
    <location>
        <begin position="48"/>
        <end position="92"/>
    </location>
</feature>
<dbReference type="Proteomes" id="UP000245783">
    <property type="component" value="Unassembled WGS sequence"/>
</dbReference>
<dbReference type="RefSeq" id="XP_025367503.1">
    <property type="nucleotide sequence ID" value="XM_025516376.1"/>
</dbReference>
<evidence type="ECO:0000313" key="3">
    <source>
        <dbReference type="Proteomes" id="UP000245783"/>
    </source>
</evidence>
<reference evidence="2 3" key="1">
    <citation type="journal article" date="2018" name="Mol. Biol. Evol.">
        <title>Broad Genomic Sampling Reveals a Smut Pathogenic Ancestry of the Fungal Clade Ustilaginomycotina.</title>
        <authorList>
            <person name="Kijpornyongpan T."/>
            <person name="Mondo S.J."/>
            <person name="Barry K."/>
            <person name="Sandor L."/>
            <person name="Lee J."/>
            <person name="Lipzen A."/>
            <person name="Pangilinan J."/>
            <person name="LaButti K."/>
            <person name="Hainaut M."/>
            <person name="Henrissat B."/>
            <person name="Grigoriev I.V."/>
            <person name="Spatafora J.W."/>
            <person name="Aime M.C."/>
        </authorList>
    </citation>
    <scope>NUCLEOTIDE SEQUENCE [LARGE SCALE GENOMIC DNA]</scope>
    <source>
        <strain evidence="2 3">MCA 4658</strain>
    </source>
</reference>
<gene>
    <name evidence="2" type="ORF">IE81DRAFT_349317</name>
</gene>
<dbReference type="InParanoid" id="A0A316VV79"/>
<sequence>MIPLGSQILPPAQQIPILNAVAGTTEAVVVEVRVAEARAEVSRLHLVVSLNEDNEEEEEDDDEEEEEEDQLEDQIQAEGSEDRTGNQQSDDEELYNYGPVAKVDGFSHNNEQQDFIQQSDWVNDGHATAALGDYSDCLCLLTQSAPDDERANSRPRAYVSSSQMQCSQASAFPDRLHSSQQLHVSVVTHQHLPFNGKIQPCVSPTTITHVPLLEDWLWLAMSAQQACIEAQETACAAAEIEHLISQLESSSSQAVLPLVKQVQTSPISAAYKVTLQKGVRLSMSLLLEAKEEQLVMWLFQPKTALDYATMSSDVKSLPCLSTLTRS</sequence>